<evidence type="ECO:0000256" key="1">
    <source>
        <dbReference type="ARBA" id="ARBA00023002"/>
    </source>
</evidence>
<feature type="region of interest" description="Disordered" evidence="3">
    <location>
        <begin position="379"/>
        <end position="398"/>
    </location>
</feature>
<organism evidence="5 6">
    <name type="scientific">Actinopolymorpha singaporensis</name>
    <dbReference type="NCBI Taxonomy" id="117157"/>
    <lineage>
        <taxon>Bacteria</taxon>
        <taxon>Bacillati</taxon>
        <taxon>Actinomycetota</taxon>
        <taxon>Actinomycetes</taxon>
        <taxon>Propionibacteriales</taxon>
        <taxon>Actinopolymorphaceae</taxon>
        <taxon>Actinopolymorpha</taxon>
    </lineage>
</organism>
<accession>A0A1H1Z0H0</accession>
<dbReference type="InterPro" id="IPR036188">
    <property type="entry name" value="FAD/NAD-bd_sf"/>
</dbReference>
<dbReference type="STRING" id="117157.SAMN04489717_5809"/>
<evidence type="ECO:0000259" key="4">
    <source>
        <dbReference type="Pfam" id="PF01494"/>
    </source>
</evidence>
<dbReference type="Pfam" id="PF13450">
    <property type="entry name" value="NAD_binding_8"/>
    <property type="match status" value="1"/>
</dbReference>
<dbReference type="PANTHER" id="PTHR13789">
    <property type="entry name" value="MONOOXYGENASE"/>
    <property type="match status" value="1"/>
</dbReference>
<feature type="domain" description="FAD-binding" evidence="4">
    <location>
        <begin position="145"/>
        <end position="342"/>
    </location>
</feature>
<evidence type="ECO:0000313" key="6">
    <source>
        <dbReference type="Proteomes" id="UP000198983"/>
    </source>
</evidence>
<keyword evidence="1" id="KW-0560">Oxidoreductase</keyword>
<name>A0A1H1Z0H0_9ACTN</name>
<gene>
    <name evidence="5" type="ORF">SAMN04489717_5809</name>
</gene>
<dbReference type="RefSeq" id="WP_092656902.1">
    <property type="nucleotide sequence ID" value="NZ_LT629732.1"/>
</dbReference>
<dbReference type="PANTHER" id="PTHR13789:SF309">
    <property type="entry name" value="PUTATIVE (AFU_ORTHOLOGUE AFUA_6G14510)-RELATED"/>
    <property type="match status" value="1"/>
</dbReference>
<keyword evidence="6" id="KW-1185">Reference proteome</keyword>
<evidence type="ECO:0000313" key="5">
    <source>
        <dbReference type="EMBL" id="SDT27097.1"/>
    </source>
</evidence>
<dbReference type="Pfam" id="PF01494">
    <property type="entry name" value="FAD_binding_3"/>
    <property type="match status" value="1"/>
</dbReference>
<reference evidence="5 6" key="1">
    <citation type="submission" date="2016-10" db="EMBL/GenBank/DDBJ databases">
        <authorList>
            <person name="de Groot N.N."/>
        </authorList>
    </citation>
    <scope>NUCLEOTIDE SEQUENCE [LARGE SCALE GENOMIC DNA]</scope>
    <source>
        <strain evidence="5 6">DSM 22024</strain>
    </source>
</reference>
<dbReference type="PRINTS" id="PR00420">
    <property type="entry name" value="RNGMNOXGNASE"/>
</dbReference>
<keyword evidence="2" id="KW-0503">Monooxygenase</keyword>
<dbReference type="AlphaFoldDB" id="A0A1H1Z0H0"/>
<dbReference type="SUPFAM" id="SSF51905">
    <property type="entry name" value="FAD/NAD(P)-binding domain"/>
    <property type="match status" value="1"/>
</dbReference>
<sequence>MSTQQRRAVVVGAGVGGLAAAAALARDGWQVDLLERRPRIQAVGAGLSLWPNALRAIAAVEPTAVDRLRGHNELQDMVGLRRPDGRWLSRVDPSPADTADAFTIPLMVTRPKLYDVLRDLVPGEALHLGRTVTGVDLGPAAAVVRTDDEEFPADLVVAADGIHSRLRTLVDPRTRTRGAGYVTWRALIPPESAPALQSGSETWGRGQRFGCIPLANGGIYWYATLAHADPRYRADGSEDVPGLFADWHDPVPRLLEATPPDRIIRTDIELLWPLPRTFVRDRLVLLGDAAHAMTPDLGQGACQALEDAVELATVVRAAGPGEVPAALPEYDRLRRARTTGLAKQARLLGKIGQLRNPLGARLRDRLISLVPANSASRSLTFPTTWEPTESTGPTGARS</sequence>
<dbReference type="InterPro" id="IPR002938">
    <property type="entry name" value="FAD-bd"/>
</dbReference>
<dbReference type="Proteomes" id="UP000198983">
    <property type="component" value="Chromosome I"/>
</dbReference>
<dbReference type="EMBL" id="LT629732">
    <property type="protein sequence ID" value="SDT27097.1"/>
    <property type="molecule type" value="Genomic_DNA"/>
</dbReference>
<dbReference type="InterPro" id="IPR050493">
    <property type="entry name" value="FAD-dep_Monooxygenase_BioMet"/>
</dbReference>
<dbReference type="GO" id="GO:0004497">
    <property type="term" value="F:monooxygenase activity"/>
    <property type="evidence" value="ECO:0007669"/>
    <property type="project" value="UniProtKB-KW"/>
</dbReference>
<proteinExistence type="predicted"/>
<evidence type="ECO:0000256" key="2">
    <source>
        <dbReference type="ARBA" id="ARBA00023033"/>
    </source>
</evidence>
<dbReference type="GO" id="GO:0071949">
    <property type="term" value="F:FAD binding"/>
    <property type="evidence" value="ECO:0007669"/>
    <property type="project" value="InterPro"/>
</dbReference>
<evidence type="ECO:0000256" key="3">
    <source>
        <dbReference type="SAM" id="MobiDB-lite"/>
    </source>
</evidence>
<dbReference type="Gene3D" id="3.50.50.60">
    <property type="entry name" value="FAD/NAD(P)-binding domain"/>
    <property type="match status" value="1"/>
</dbReference>
<protein>
    <submittedName>
        <fullName evidence="5">2-polyprenyl-6-methoxyphenol hydroxylase</fullName>
    </submittedName>
</protein>
<dbReference type="OrthoDB" id="9782160at2"/>